<dbReference type="PROSITE" id="PS51352">
    <property type="entry name" value="THIOREDOXIN_2"/>
    <property type="match status" value="1"/>
</dbReference>
<feature type="domain" description="Thioredoxin" evidence="7">
    <location>
        <begin position="51"/>
        <end position="201"/>
    </location>
</feature>
<dbReference type="InterPro" id="IPR013740">
    <property type="entry name" value="Redoxin"/>
</dbReference>
<accession>A0A1W2CD20</accession>
<proteinExistence type="inferred from homology"/>
<keyword evidence="6" id="KW-1133">Transmembrane helix</keyword>
<dbReference type="CDD" id="cd03010">
    <property type="entry name" value="TlpA_like_DsbE"/>
    <property type="match status" value="1"/>
</dbReference>
<reference evidence="8 9" key="1">
    <citation type="submission" date="2017-04" db="EMBL/GenBank/DDBJ databases">
        <authorList>
            <person name="Afonso C.L."/>
            <person name="Miller P.J."/>
            <person name="Scott M.A."/>
            <person name="Spackman E."/>
            <person name="Goraichik I."/>
            <person name="Dimitrov K.M."/>
            <person name="Suarez D.L."/>
            <person name="Swayne D.E."/>
        </authorList>
    </citation>
    <scope>NUCLEOTIDE SEQUENCE [LARGE SCALE GENOMIC DNA]</scope>
    <source>
        <strain evidence="8 9">CGMCC 1.10972</strain>
    </source>
</reference>
<dbReference type="SUPFAM" id="SSF52833">
    <property type="entry name" value="Thioredoxin-like"/>
    <property type="match status" value="1"/>
</dbReference>
<dbReference type="PROSITE" id="PS00194">
    <property type="entry name" value="THIOREDOXIN_1"/>
    <property type="match status" value="1"/>
</dbReference>
<dbReference type="RefSeq" id="WP_084410255.1">
    <property type="nucleotide sequence ID" value="NZ_FWXR01000009.1"/>
</dbReference>
<evidence type="ECO:0000256" key="1">
    <source>
        <dbReference type="ARBA" id="ARBA00004196"/>
    </source>
</evidence>
<dbReference type="Pfam" id="PF08534">
    <property type="entry name" value="Redoxin"/>
    <property type="match status" value="1"/>
</dbReference>
<dbReference type="PANTHER" id="PTHR42852:SF6">
    <property type="entry name" value="THIOL:DISULFIDE INTERCHANGE PROTEIN DSBE"/>
    <property type="match status" value="1"/>
</dbReference>
<dbReference type="OrthoDB" id="9799347at2"/>
<keyword evidence="6" id="KW-0812">Transmembrane</keyword>
<evidence type="ECO:0000256" key="6">
    <source>
        <dbReference type="SAM" id="Phobius"/>
    </source>
</evidence>
<dbReference type="EMBL" id="FWXR01000009">
    <property type="protein sequence ID" value="SMC83049.1"/>
    <property type="molecule type" value="Genomic_DNA"/>
</dbReference>
<comment type="subcellular location">
    <subcellularLocation>
        <location evidence="1">Cell envelope</location>
    </subcellularLocation>
</comment>
<dbReference type="InterPro" id="IPR004799">
    <property type="entry name" value="Periplasmic_diS_OxRdtase_DsbE"/>
</dbReference>
<gene>
    <name evidence="8" type="ORF">SAMN06297251_10997</name>
</gene>
<dbReference type="InterPro" id="IPR013766">
    <property type="entry name" value="Thioredoxin_domain"/>
</dbReference>
<keyword evidence="9" id="KW-1185">Reference proteome</keyword>
<keyword evidence="3" id="KW-0201">Cytochrome c-type biogenesis</keyword>
<evidence type="ECO:0000313" key="8">
    <source>
        <dbReference type="EMBL" id="SMC83049.1"/>
    </source>
</evidence>
<dbReference type="InterPro" id="IPR050553">
    <property type="entry name" value="Thioredoxin_ResA/DsbE_sf"/>
</dbReference>
<comment type="similarity">
    <text evidence="2">Belongs to the thioredoxin family. DsbE subfamily.</text>
</comment>
<dbReference type="InterPro" id="IPR017937">
    <property type="entry name" value="Thioredoxin_CS"/>
</dbReference>
<dbReference type="Proteomes" id="UP000192656">
    <property type="component" value="Unassembled WGS sequence"/>
</dbReference>
<dbReference type="AlphaFoldDB" id="A0A1W2CD20"/>
<name>A0A1W2CD20_9HYPH</name>
<keyword evidence="4" id="KW-1015">Disulfide bond</keyword>
<dbReference type="PANTHER" id="PTHR42852">
    <property type="entry name" value="THIOL:DISULFIDE INTERCHANGE PROTEIN DSBE"/>
    <property type="match status" value="1"/>
</dbReference>
<dbReference type="InterPro" id="IPR036249">
    <property type="entry name" value="Thioredoxin-like_sf"/>
</dbReference>
<dbReference type="NCBIfam" id="TIGR00385">
    <property type="entry name" value="dsbE"/>
    <property type="match status" value="1"/>
</dbReference>
<evidence type="ECO:0000256" key="4">
    <source>
        <dbReference type="ARBA" id="ARBA00023157"/>
    </source>
</evidence>
<keyword evidence="6" id="KW-0472">Membrane</keyword>
<evidence type="ECO:0000256" key="2">
    <source>
        <dbReference type="ARBA" id="ARBA00007758"/>
    </source>
</evidence>
<protein>
    <submittedName>
        <fullName evidence="8">Cytochrome c biogenesis protein CcmG, thiol:disulfide interchange protein DsbE</fullName>
    </submittedName>
</protein>
<evidence type="ECO:0000256" key="5">
    <source>
        <dbReference type="ARBA" id="ARBA00023284"/>
    </source>
</evidence>
<evidence type="ECO:0000313" key="9">
    <source>
        <dbReference type="Proteomes" id="UP000192656"/>
    </source>
</evidence>
<organism evidence="8 9">
    <name type="scientific">Fulvimarina manganoxydans</name>
    <dbReference type="NCBI Taxonomy" id="937218"/>
    <lineage>
        <taxon>Bacteria</taxon>
        <taxon>Pseudomonadati</taxon>
        <taxon>Pseudomonadota</taxon>
        <taxon>Alphaproteobacteria</taxon>
        <taxon>Hyphomicrobiales</taxon>
        <taxon>Aurantimonadaceae</taxon>
        <taxon>Fulvimarina</taxon>
    </lineage>
</organism>
<evidence type="ECO:0000256" key="3">
    <source>
        <dbReference type="ARBA" id="ARBA00022748"/>
    </source>
</evidence>
<keyword evidence="5" id="KW-0676">Redox-active center</keyword>
<dbReference type="STRING" id="937218.SAMN06297251_10997"/>
<dbReference type="GO" id="GO:0015036">
    <property type="term" value="F:disulfide oxidoreductase activity"/>
    <property type="evidence" value="ECO:0007669"/>
    <property type="project" value="InterPro"/>
</dbReference>
<dbReference type="Gene3D" id="3.40.30.10">
    <property type="entry name" value="Glutaredoxin"/>
    <property type="match status" value="1"/>
</dbReference>
<sequence length="207" mass="22010">MSADDTPQKAPVKRFALVALPLVLFGAIAAVFGIALHQNQLGRDITEIPSVLIGKAAPKTVLPPLDGVTTASGAPIPGLDLASAEDGRPLLVNVFASWCAPCRQEHPLLMELAKDDRFRLVAINYKDKPQNARDFLSALGNPYEAIGVDQKGSATIDWGVYGVPESFLVSPDGTILYKRTGPFTVQSIQDDLLPAVEKAIAKPAPTS</sequence>
<dbReference type="GO" id="GO:0017004">
    <property type="term" value="P:cytochrome complex assembly"/>
    <property type="evidence" value="ECO:0007669"/>
    <property type="project" value="UniProtKB-KW"/>
</dbReference>
<evidence type="ECO:0000259" key="7">
    <source>
        <dbReference type="PROSITE" id="PS51352"/>
    </source>
</evidence>
<feature type="transmembrane region" description="Helical" evidence="6">
    <location>
        <begin position="15"/>
        <end position="36"/>
    </location>
</feature>
<dbReference type="GO" id="GO:0030288">
    <property type="term" value="C:outer membrane-bounded periplasmic space"/>
    <property type="evidence" value="ECO:0007669"/>
    <property type="project" value="InterPro"/>
</dbReference>